<dbReference type="Gene3D" id="1.10.30.40">
    <property type="entry name" value="Ethanolamine ammonia-lyase light chain (EutC), N-terminal domain"/>
    <property type="match status" value="1"/>
</dbReference>
<evidence type="ECO:0000256" key="5">
    <source>
        <dbReference type="HAMAP-Rule" id="MF_00601"/>
    </source>
</evidence>
<evidence type="ECO:0000256" key="2">
    <source>
        <dbReference type="ARBA" id="ARBA00023239"/>
    </source>
</evidence>
<dbReference type="Proteomes" id="UP001139089">
    <property type="component" value="Unassembled WGS sequence"/>
</dbReference>
<dbReference type="HAMAP" id="MF_00601">
    <property type="entry name" value="EutC"/>
    <property type="match status" value="1"/>
</dbReference>
<dbReference type="Pfam" id="PF05985">
    <property type="entry name" value="EutC"/>
    <property type="match status" value="1"/>
</dbReference>
<protein>
    <recommendedName>
        <fullName evidence="5">Ethanolamine ammonia-lyase small subunit</fullName>
        <shortName evidence="5">EAL small subunit</shortName>
        <ecNumber evidence="5">4.3.1.7</ecNumber>
    </recommendedName>
</protein>
<dbReference type="InterPro" id="IPR042251">
    <property type="entry name" value="EutC_C"/>
</dbReference>
<reference evidence="6" key="1">
    <citation type="submission" date="2021-12" db="EMBL/GenBank/DDBJ databases">
        <authorList>
            <person name="Li Y."/>
        </authorList>
    </citation>
    <scope>NUCLEOTIDE SEQUENCE</scope>
    <source>
        <strain evidence="6">DKSPLA3</strain>
    </source>
</reference>
<evidence type="ECO:0000256" key="4">
    <source>
        <dbReference type="ARBA" id="ARBA00024446"/>
    </source>
</evidence>
<accession>A0A9X1NTP1</accession>
<gene>
    <name evidence="5 6" type="primary">eutC</name>
    <name evidence="6" type="ORF">LRX75_08735</name>
</gene>
<comment type="subcellular location">
    <subcellularLocation>
        <location evidence="5">Bacterial microcompartment</location>
    </subcellularLocation>
</comment>
<comment type="subunit">
    <text evidence="5">The basic unit is a heterodimer which dimerizes to form tetramers. The heterotetramers trimerize; 6 large subunits form a core ring with 6 small subunits projecting outwards.</text>
</comment>
<feature type="binding site" evidence="5">
    <location>
        <position position="214"/>
    </location>
    <ligand>
        <name>adenosylcob(III)alamin</name>
        <dbReference type="ChEBI" id="CHEBI:18408"/>
    </ligand>
</feature>
<dbReference type="PIRSF" id="PIRSF018982">
    <property type="entry name" value="EutC"/>
    <property type="match status" value="1"/>
</dbReference>
<comment type="caution">
    <text evidence="6">The sequence shown here is derived from an EMBL/GenBank/DDBJ whole genome shotgun (WGS) entry which is preliminary data.</text>
</comment>
<dbReference type="InterPro" id="IPR009246">
    <property type="entry name" value="EutC"/>
</dbReference>
<dbReference type="PANTHER" id="PTHR39330:SF1">
    <property type="entry name" value="ETHANOLAMINE AMMONIA-LYASE SMALL SUBUNIT"/>
    <property type="match status" value="1"/>
</dbReference>
<feature type="binding site" evidence="5">
    <location>
        <position position="185"/>
    </location>
    <ligand>
        <name>adenosylcob(III)alamin</name>
        <dbReference type="ChEBI" id="CHEBI:18408"/>
    </ligand>
</feature>
<dbReference type="GO" id="GO:0009350">
    <property type="term" value="C:ethanolamine ammonia-lyase complex"/>
    <property type="evidence" value="ECO:0007669"/>
    <property type="project" value="UniProtKB-UniRule"/>
</dbReference>
<dbReference type="RefSeq" id="WP_231813530.1">
    <property type="nucleotide sequence ID" value="NZ_JAJOZR010000005.1"/>
</dbReference>
<comment type="cofactor">
    <cofactor evidence="5">
        <name>adenosylcob(III)alamin</name>
        <dbReference type="ChEBI" id="CHEBI:18408"/>
    </cofactor>
    <text evidence="5">Binds between the large and small subunits.</text>
</comment>
<feature type="binding site" evidence="5">
    <location>
        <position position="164"/>
    </location>
    <ligand>
        <name>adenosylcob(III)alamin</name>
        <dbReference type="ChEBI" id="CHEBI:18408"/>
    </ligand>
</feature>
<evidence type="ECO:0000256" key="3">
    <source>
        <dbReference type="ARBA" id="ARBA00023285"/>
    </source>
</evidence>
<dbReference type="GO" id="GO:0046336">
    <property type="term" value="P:ethanolamine catabolic process"/>
    <property type="evidence" value="ECO:0007669"/>
    <property type="project" value="UniProtKB-UniRule"/>
</dbReference>
<dbReference type="EMBL" id="JAJOZR010000005">
    <property type="protein sequence ID" value="MCD7109128.1"/>
    <property type="molecule type" value="Genomic_DNA"/>
</dbReference>
<name>A0A9X1NTP1_9HYPH</name>
<comment type="function">
    <text evidence="5">Catalyzes the deamination of various vicinal amino-alcohols to oxo compounds. Allows this organism to utilize ethanolamine as the sole source of nitrogen and carbon in the presence of external vitamin B12.</text>
</comment>
<keyword evidence="4 5" id="KW-1283">Bacterial microcompartment</keyword>
<dbReference type="EC" id="4.3.1.7" evidence="5"/>
<comment type="pathway">
    <text evidence="5">Amine and polyamine degradation; ethanolamine degradation.</text>
</comment>
<dbReference type="InterPro" id="IPR042255">
    <property type="entry name" value="EutC_N"/>
</dbReference>
<dbReference type="GO" id="GO:0031471">
    <property type="term" value="C:ethanolamine degradation polyhedral organelle"/>
    <property type="evidence" value="ECO:0007669"/>
    <property type="project" value="UniProtKB-UniRule"/>
</dbReference>
<sequence>MAKDLAMTDAARVSRETNTALTALTDARVGLGRVGASMPTAEVLKFAYAHARARDAVHADFDADALGAALAAIGLESVSARSAAPDRMTYLRRPDLGRRLADADRVRLDALQAEGVDIGIVVADGLSATAVHVNAVPFLAALLQMLRSAGLTVGPVAFVQNARVAVGDEIGALLRARLVLVLIGERPGLSSADSLGVYLTHGPVPGRSDAERNCISNIREGGLVPPLAARKAMWLVSESLRRQLSGVALKEEEATLIGTAADG</sequence>
<keyword evidence="1 5" id="KW-0846">Cobalamin</keyword>
<dbReference type="NCBIfam" id="NF003971">
    <property type="entry name" value="PRK05465.1"/>
    <property type="match status" value="1"/>
</dbReference>
<organism evidence="6 7">
    <name type="scientific">Rhizobium quercicola</name>
    <dbReference type="NCBI Taxonomy" id="2901226"/>
    <lineage>
        <taxon>Bacteria</taxon>
        <taxon>Pseudomonadati</taxon>
        <taxon>Pseudomonadota</taxon>
        <taxon>Alphaproteobacteria</taxon>
        <taxon>Hyphomicrobiales</taxon>
        <taxon>Rhizobiaceae</taxon>
        <taxon>Rhizobium/Agrobacterium group</taxon>
        <taxon>Rhizobium</taxon>
    </lineage>
</organism>
<comment type="catalytic activity">
    <reaction evidence="5">
        <text>ethanolamine = acetaldehyde + NH4(+)</text>
        <dbReference type="Rhea" id="RHEA:15313"/>
        <dbReference type="ChEBI" id="CHEBI:15343"/>
        <dbReference type="ChEBI" id="CHEBI:28938"/>
        <dbReference type="ChEBI" id="CHEBI:57603"/>
        <dbReference type="EC" id="4.3.1.7"/>
    </reaction>
</comment>
<dbReference type="GO" id="GO:0031419">
    <property type="term" value="F:cobalamin binding"/>
    <property type="evidence" value="ECO:0007669"/>
    <property type="project" value="UniProtKB-UniRule"/>
</dbReference>
<evidence type="ECO:0000313" key="6">
    <source>
        <dbReference type="EMBL" id="MCD7109128.1"/>
    </source>
</evidence>
<dbReference type="AlphaFoldDB" id="A0A9X1NTP1"/>
<evidence type="ECO:0000256" key="1">
    <source>
        <dbReference type="ARBA" id="ARBA00022628"/>
    </source>
</evidence>
<dbReference type="PANTHER" id="PTHR39330">
    <property type="entry name" value="ETHANOLAMINE AMMONIA-LYASE LIGHT CHAIN"/>
    <property type="match status" value="1"/>
</dbReference>
<comment type="similarity">
    <text evidence="5">Belongs to the EutC family.</text>
</comment>
<keyword evidence="3 5" id="KW-0170">Cobalt</keyword>
<dbReference type="GO" id="GO:0008851">
    <property type="term" value="F:ethanolamine ammonia-lyase activity"/>
    <property type="evidence" value="ECO:0007669"/>
    <property type="project" value="UniProtKB-UniRule"/>
</dbReference>
<keyword evidence="2 5" id="KW-0456">Lyase</keyword>
<evidence type="ECO:0000313" key="7">
    <source>
        <dbReference type="Proteomes" id="UP001139089"/>
    </source>
</evidence>
<proteinExistence type="inferred from homology"/>
<dbReference type="Gene3D" id="3.40.50.11240">
    <property type="entry name" value="Ethanolamine ammonia-lyase light chain (EutC)"/>
    <property type="match status" value="1"/>
</dbReference>
<keyword evidence="7" id="KW-1185">Reference proteome</keyword>
<dbReference type="GO" id="GO:0006520">
    <property type="term" value="P:amino acid metabolic process"/>
    <property type="evidence" value="ECO:0007669"/>
    <property type="project" value="InterPro"/>
</dbReference>